<evidence type="ECO:0000256" key="9">
    <source>
        <dbReference type="PIRSR" id="PIRSR036565-2"/>
    </source>
</evidence>
<evidence type="ECO:0000313" key="15">
    <source>
        <dbReference type="Proteomes" id="UP000799767"/>
    </source>
</evidence>
<evidence type="ECO:0000256" key="6">
    <source>
        <dbReference type="ARBA" id="ARBA00022842"/>
    </source>
</evidence>
<dbReference type="Gene3D" id="3.40.50.970">
    <property type="match status" value="2"/>
</dbReference>
<evidence type="ECO:0000259" key="12">
    <source>
        <dbReference type="Pfam" id="PF02775"/>
    </source>
</evidence>
<dbReference type="PANTHER" id="PTHR43452:SF11">
    <property type="entry name" value="PYRUVATE DECARBOXYLASE"/>
    <property type="match status" value="1"/>
</dbReference>
<feature type="binding site" evidence="9">
    <location>
        <position position="489"/>
    </location>
    <ligand>
        <name>Mg(2+)</name>
        <dbReference type="ChEBI" id="CHEBI:18420"/>
    </ligand>
</feature>
<dbReference type="GO" id="GO:0000949">
    <property type="term" value="P:aromatic amino acid family catabolic process to alcohol via Ehrlich pathway"/>
    <property type="evidence" value="ECO:0007669"/>
    <property type="project" value="TreeGrafter"/>
</dbReference>
<dbReference type="InterPro" id="IPR012000">
    <property type="entry name" value="Thiamin_PyroP_enz_cen_dom"/>
</dbReference>
<keyword evidence="7 10" id="KW-0786">Thiamine pyrophosphate</keyword>
<dbReference type="OrthoDB" id="3970464at2759"/>
<keyword evidence="5" id="KW-0210">Decarboxylase</keyword>
<dbReference type="EMBL" id="MU001633">
    <property type="protein sequence ID" value="KAF2484941.1"/>
    <property type="molecule type" value="Genomic_DNA"/>
</dbReference>
<dbReference type="GO" id="GO:0005829">
    <property type="term" value="C:cytosol"/>
    <property type="evidence" value="ECO:0007669"/>
    <property type="project" value="TreeGrafter"/>
</dbReference>
<dbReference type="AlphaFoldDB" id="A0A6A6PYX0"/>
<dbReference type="SUPFAM" id="SSF52467">
    <property type="entry name" value="DHS-like NAD/FAD-binding domain"/>
    <property type="match status" value="1"/>
</dbReference>
<dbReference type="CDD" id="cd02005">
    <property type="entry name" value="TPP_PDC_IPDC"/>
    <property type="match status" value="1"/>
</dbReference>
<accession>A0A6A6PYX0</accession>
<dbReference type="InterPro" id="IPR029035">
    <property type="entry name" value="DHS-like_NAD/FAD-binding_dom"/>
</dbReference>
<dbReference type="InterPro" id="IPR047214">
    <property type="entry name" value="TPP_PDC_IPDC"/>
</dbReference>
<name>A0A6A6PYX0_9PEZI</name>
<evidence type="ECO:0000259" key="13">
    <source>
        <dbReference type="Pfam" id="PF02776"/>
    </source>
</evidence>
<dbReference type="GO" id="GO:0000287">
    <property type="term" value="F:magnesium ion binding"/>
    <property type="evidence" value="ECO:0007669"/>
    <property type="project" value="InterPro"/>
</dbReference>
<dbReference type="InterPro" id="IPR012001">
    <property type="entry name" value="Thiamin_PyroP_enz_TPP-bd_dom"/>
</dbReference>
<comment type="cofactor">
    <cofactor evidence="9">
        <name>Mg(2+)</name>
        <dbReference type="ChEBI" id="CHEBI:18420"/>
    </cofactor>
    <text evidence="9">Binds 1 Mg(2+) per subunit.</text>
</comment>
<dbReference type="Pfam" id="PF00205">
    <property type="entry name" value="TPP_enzyme_M"/>
    <property type="match status" value="1"/>
</dbReference>
<evidence type="ECO:0000259" key="11">
    <source>
        <dbReference type="Pfam" id="PF00205"/>
    </source>
</evidence>
<evidence type="ECO:0000256" key="4">
    <source>
        <dbReference type="ARBA" id="ARBA00022723"/>
    </source>
</evidence>
<feature type="domain" description="Thiamine pyrophosphate enzyme TPP-binding" evidence="12">
    <location>
        <begin position="413"/>
        <end position="503"/>
    </location>
</feature>
<comment type="similarity">
    <text evidence="2 10">Belongs to the TPP enzyme family.</text>
</comment>
<dbReference type="Pfam" id="PF02776">
    <property type="entry name" value="TPP_enzyme_N"/>
    <property type="match status" value="1"/>
</dbReference>
<feature type="binding site" evidence="9">
    <location>
        <position position="487"/>
    </location>
    <ligand>
        <name>Mg(2+)</name>
        <dbReference type="ChEBI" id="CHEBI:18420"/>
    </ligand>
</feature>
<evidence type="ECO:0000256" key="2">
    <source>
        <dbReference type="ARBA" id="ARBA00007812"/>
    </source>
</evidence>
<evidence type="ECO:0000256" key="3">
    <source>
        <dbReference type="ARBA" id="ARBA00014422"/>
    </source>
</evidence>
<reference evidence="14" key="1">
    <citation type="journal article" date="2020" name="Stud. Mycol.">
        <title>101 Dothideomycetes genomes: a test case for predicting lifestyles and emergence of pathogens.</title>
        <authorList>
            <person name="Haridas S."/>
            <person name="Albert R."/>
            <person name="Binder M."/>
            <person name="Bloem J."/>
            <person name="Labutti K."/>
            <person name="Salamov A."/>
            <person name="Andreopoulos B."/>
            <person name="Baker S."/>
            <person name="Barry K."/>
            <person name="Bills G."/>
            <person name="Bluhm B."/>
            <person name="Cannon C."/>
            <person name="Castanera R."/>
            <person name="Culley D."/>
            <person name="Daum C."/>
            <person name="Ezra D."/>
            <person name="Gonzalez J."/>
            <person name="Henrissat B."/>
            <person name="Kuo A."/>
            <person name="Liang C."/>
            <person name="Lipzen A."/>
            <person name="Lutzoni F."/>
            <person name="Magnuson J."/>
            <person name="Mondo S."/>
            <person name="Nolan M."/>
            <person name="Ohm R."/>
            <person name="Pangilinan J."/>
            <person name="Park H.-J."/>
            <person name="Ramirez L."/>
            <person name="Alfaro M."/>
            <person name="Sun H."/>
            <person name="Tritt A."/>
            <person name="Yoshinaga Y."/>
            <person name="Zwiers L.-H."/>
            <person name="Turgeon B."/>
            <person name="Goodwin S."/>
            <person name="Spatafora J."/>
            <person name="Crous P."/>
            <person name="Grigoriev I."/>
        </authorList>
    </citation>
    <scope>NUCLEOTIDE SEQUENCE</scope>
    <source>
        <strain evidence="14">CBS 113389</strain>
    </source>
</reference>
<dbReference type="Proteomes" id="UP000799767">
    <property type="component" value="Unassembled WGS sequence"/>
</dbReference>
<evidence type="ECO:0000313" key="14">
    <source>
        <dbReference type="EMBL" id="KAF2484941.1"/>
    </source>
</evidence>
<dbReference type="Gene3D" id="3.40.50.1220">
    <property type="entry name" value="TPP-binding domain"/>
    <property type="match status" value="1"/>
</dbReference>
<keyword evidence="4 9" id="KW-0479">Metal-binding</keyword>
<dbReference type="PANTHER" id="PTHR43452">
    <property type="entry name" value="PYRUVATE DECARBOXYLASE"/>
    <property type="match status" value="1"/>
</dbReference>
<gene>
    <name evidence="14" type="ORF">BDY17DRAFT_247693</name>
</gene>
<dbReference type="GeneID" id="54471847"/>
<dbReference type="InterPro" id="IPR012110">
    <property type="entry name" value="PDC/IPDC-like"/>
</dbReference>
<dbReference type="InterPro" id="IPR011766">
    <property type="entry name" value="TPP_enzyme_TPP-bd"/>
</dbReference>
<keyword evidence="15" id="KW-1185">Reference proteome</keyword>
<dbReference type="GO" id="GO:0004737">
    <property type="term" value="F:pyruvate decarboxylase activity"/>
    <property type="evidence" value="ECO:0007669"/>
    <property type="project" value="TreeGrafter"/>
</dbReference>
<feature type="binding site" evidence="9">
    <location>
        <position position="460"/>
    </location>
    <ligand>
        <name>Mg(2+)</name>
        <dbReference type="ChEBI" id="CHEBI:18420"/>
    </ligand>
</feature>
<dbReference type="InterPro" id="IPR029061">
    <property type="entry name" value="THDP-binding"/>
</dbReference>
<dbReference type="FunFam" id="3.40.50.970:FF:000024">
    <property type="entry name" value="Pyruvate decarboxylase isozyme"/>
    <property type="match status" value="1"/>
</dbReference>
<dbReference type="SUPFAM" id="SSF52518">
    <property type="entry name" value="Thiamin diphosphate-binding fold (THDP-binding)"/>
    <property type="match status" value="2"/>
</dbReference>
<dbReference type="PIRSF" id="PIRSF036565">
    <property type="entry name" value="Pyruvt_ip_decrb"/>
    <property type="match status" value="1"/>
</dbReference>
<dbReference type="GO" id="GO:0030976">
    <property type="term" value="F:thiamine pyrophosphate binding"/>
    <property type="evidence" value="ECO:0007669"/>
    <property type="project" value="InterPro"/>
</dbReference>
<sequence>MGKHIPFAQYLFRRLTQLHCHSLHGVPGDFFLRALDHIPQSGLRWIGNASELCAGYAADGYARVGSQLLRHKPGLRSGSSPIVGALMTTYGVGELSATNAVAGAYAESVPVVHFVGTPSRKAMWGDNKLPVHHTLGDGRMNVYAEMAKSISCSRALLYKYDDITTAAELYDEALQMAVIQSKPVYVGVASDMFEQPVLEDMLEKPLDTKPPLSNWRSEDTVLDVLLDKLRTSRRPLIIADGLSYHFDFQSEINALVSLTGIPSMCFTFGKGVIDESLPTWDPALPNTTEYSQNADLVLIFGPVLGDTNTAGWSAIPDVQNTFLFNLDSVAVSGHVVPNVRSRTLLQRLLMRLKEENVVRKPKFERTQRDAPRKAPSANSTILQDDLWPALSDFVKPEDTLLLANGTPLVGGRAIQLKSGCQVIASPIWNAIGSMLPAAQGVALAKRDHQLPGRTILLEGDGSFQVTAQSISDIIRYKLDVTIFIANNAGYTYERWLNGMHAEYNDVPAWRYTDAPRFFGVKEDDPTYPTLGRRVQTWGELQEVLHDDRVGDGKGLKIIDIVLDPEDVPEKAKPGLARASNALRTT</sequence>
<dbReference type="Pfam" id="PF02775">
    <property type="entry name" value="TPP_enzyme_C"/>
    <property type="match status" value="1"/>
</dbReference>
<protein>
    <recommendedName>
        <fullName evidence="3">Pyruvate decarboxylase</fullName>
    </recommendedName>
</protein>
<evidence type="ECO:0000256" key="10">
    <source>
        <dbReference type="RuleBase" id="RU362132"/>
    </source>
</evidence>
<evidence type="ECO:0000256" key="8">
    <source>
        <dbReference type="ARBA" id="ARBA00023239"/>
    </source>
</evidence>
<keyword evidence="8" id="KW-0456">Lyase</keyword>
<evidence type="ECO:0000256" key="1">
    <source>
        <dbReference type="ARBA" id="ARBA00001964"/>
    </source>
</evidence>
<feature type="domain" description="Thiamine pyrophosphate enzyme central" evidence="11">
    <location>
        <begin position="225"/>
        <end position="316"/>
    </location>
</feature>
<comment type="cofactor">
    <cofactor evidence="1">
        <name>thiamine diphosphate</name>
        <dbReference type="ChEBI" id="CHEBI:58937"/>
    </cofactor>
</comment>
<dbReference type="CDD" id="cd07038">
    <property type="entry name" value="TPP_PYR_PDC_IPDC_like"/>
    <property type="match status" value="1"/>
</dbReference>
<evidence type="ECO:0000256" key="5">
    <source>
        <dbReference type="ARBA" id="ARBA00022793"/>
    </source>
</evidence>
<proteinExistence type="inferred from homology"/>
<dbReference type="RefSeq" id="XP_033591510.1">
    <property type="nucleotide sequence ID" value="XM_033730845.1"/>
</dbReference>
<dbReference type="InterPro" id="IPR047213">
    <property type="entry name" value="TPP_PYR_PDC_IPDC-like"/>
</dbReference>
<organism evidence="14 15">
    <name type="scientific">Neohortaea acidophila</name>
    <dbReference type="NCBI Taxonomy" id="245834"/>
    <lineage>
        <taxon>Eukaryota</taxon>
        <taxon>Fungi</taxon>
        <taxon>Dikarya</taxon>
        <taxon>Ascomycota</taxon>
        <taxon>Pezizomycotina</taxon>
        <taxon>Dothideomycetes</taxon>
        <taxon>Dothideomycetidae</taxon>
        <taxon>Mycosphaerellales</taxon>
        <taxon>Teratosphaeriaceae</taxon>
        <taxon>Neohortaea</taxon>
    </lineage>
</organism>
<keyword evidence="6 9" id="KW-0460">Magnesium</keyword>
<evidence type="ECO:0000256" key="7">
    <source>
        <dbReference type="ARBA" id="ARBA00023052"/>
    </source>
</evidence>
<feature type="domain" description="Thiamine pyrophosphate enzyme N-terminal TPP-binding" evidence="13">
    <location>
        <begin position="7"/>
        <end position="121"/>
    </location>
</feature>
<dbReference type="GO" id="GO:0005634">
    <property type="term" value="C:nucleus"/>
    <property type="evidence" value="ECO:0007669"/>
    <property type="project" value="TreeGrafter"/>
</dbReference>